<keyword evidence="3" id="KW-0378">Hydrolase</keyword>
<dbReference type="GO" id="GO:0047570">
    <property type="term" value="F:3-oxoadipate enol-lactonase activity"/>
    <property type="evidence" value="ECO:0007669"/>
    <property type="project" value="UniProtKB-EC"/>
</dbReference>
<feature type="domain" description="AB hydrolase-1" evidence="2">
    <location>
        <begin position="72"/>
        <end position="325"/>
    </location>
</feature>
<feature type="chain" id="PRO_5007614756" evidence="1">
    <location>
        <begin position="26"/>
        <end position="345"/>
    </location>
</feature>
<dbReference type="InterPro" id="IPR000073">
    <property type="entry name" value="AB_hydrolase_1"/>
</dbReference>
<dbReference type="Gene3D" id="3.40.50.1820">
    <property type="entry name" value="alpha/beta hydrolase"/>
    <property type="match status" value="1"/>
</dbReference>
<dbReference type="AlphaFoldDB" id="A0A157P5A4"/>
<dbReference type="PRINTS" id="PR00111">
    <property type="entry name" value="ABHYDROLASE"/>
</dbReference>
<dbReference type="PANTHER" id="PTHR43798">
    <property type="entry name" value="MONOACYLGLYCEROL LIPASE"/>
    <property type="match status" value="1"/>
</dbReference>
<protein>
    <submittedName>
        <fullName evidence="3">3-oxoadipate enol-lactone hydrolase</fullName>
        <ecNumber evidence="3">3.1.1.24</ecNumber>
        <ecNumber evidence="3">3.1.1.3</ecNumber>
    </submittedName>
</protein>
<dbReference type="Pfam" id="PF00561">
    <property type="entry name" value="Abhydrolase_1"/>
    <property type="match status" value="1"/>
</dbReference>
<gene>
    <name evidence="3" type="primary">catD2_1</name>
    <name evidence="3" type="ORF">SAMEA1982600_02274</name>
</gene>
<dbReference type="EC" id="3.1.1.3" evidence="3"/>
<reference evidence="3 4" key="1">
    <citation type="submission" date="2016-03" db="EMBL/GenBank/DDBJ databases">
        <authorList>
            <consortium name="Pathogen Informatics"/>
        </authorList>
    </citation>
    <scope>NUCLEOTIDE SEQUENCE [LARGE SCALE GENOMIC DNA]</scope>
    <source>
        <strain evidence="3 4">NCTC13364</strain>
    </source>
</reference>
<evidence type="ECO:0000256" key="1">
    <source>
        <dbReference type="SAM" id="SignalP"/>
    </source>
</evidence>
<dbReference type="InterPro" id="IPR050266">
    <property type="entry name" value="AB_hydrolase_sf"/>
</dbReference>
<dbReference type="OrthoDB" id="9773293at2"/>
<dbReference type="RefSeq" id="WP_066411874.1">
    <property type="nucleotide sequence ID" value="NZ_FKBS01000014.1"/>
</dbReference>
<organism evidence="3 4">
    <name type="scientific">Bordetella ansorpii</name>
    <dbReference type="NCBI Taxonomy" id="288768"/>
    <lineage>
        <taxon>Bacteria</taxon>
        <taxon>Pseudomonadati</taxon>
        <taxon>Pseudomonadota</taxon>
        <taxon>Betaproteobacteria</taxon>
        <taxon>Burkholderiales</taxon>
        <taxon>Alcaligenaceae</taxon>
        <taxon>Bordetella</taxon>
    </lineage>
</organism>
<accession>A0A157P5A4</accession>
<evidence type="ECO:0000313" key="3">
    <source>
        <dbReference type="EMBL" id="SAI28703.1"/>
    </source>
</evidence>
<dbReference type="EC" id="3.1.1.24" evidence="3"/>
<keyword evidence="1" id="KW-0732">Signal</keyword>
<dbReference type="PANTHER" id="PTHR43798:SF33">
    <property type="entry name" value="HYDROLASE, PUTATIVE (AFU_ORTHOLOGUE AFUA_2G14860)-RELATED"/>
    <property type="match status" value="1"/>
</dbReference>
<dbReference type="InterPro" id="IPR029058">
    <property type="entry name" value="AB_hydrolase_fold"/>
</dbReference>
<dbReference type="GO" id="GO:0047372">
    <property type="term" value="F:monoacylglycerol lipase activity"/>
    <property type="evidence" value="ECO:0007669"/>
    <property type="project" value="TreeGrafter"/>
</dbReference>
<proteinExistence type="predicted"/>
<dbReference type="GO" id="GO:0016020">
    <property type="term" value="C:membrane"/>
    <property type="evidence" value="ECO:0007669"/>
    <property type="project" value="TreeGrafter"/>
</dbReference>
<feature type="signal peptide" evidence="1">
    <location>
        <begin position="1"/>
        <end position="25"/>
    </location>
</feature>
<dbReference type="GO" id="GO:0004806">
    <property type="term" value="F:triacylglycerol lipase activity"/>
    <property type="evidence" value="ECO:0007669"/>
    <property type="project" value="UniProtKB-EC"/>
</dbReference>
<sequence>MTTPRRIRRAVFGAGACAMAATAFAAEVPDYGPNLERFEYPHEVRRFSLDTQGQTLEMAYMDVAPARPNGRTVVLMHGKNFCGATWEGTIKALSDEGYRVVAPDQIGFCKSDKPASYQFTFHQLAANTHALLAHLGVHHAVVMGHSMGGMLAARYALMYAKETDALVLVNPIGLEDWKQRGVPYRTVDQWYAGEQKTGFDGMKQYQQRTYYAGQWRPEYDKWVLMAAGMLQDPQARKRVAWNQALTYDMIYTQPVVHEFRDIAVPTTLLIGERDNTAPGKDAAPPEVAKRLGNYARLGPEAARAIPGARLVTFPEMGHSPQIQDPKRFHQALIESLDGMASRGGR</sequence>
<dbReference type="GO" id="GO:0046464">
    <property type="term" value="P:acylglycerol catabolic process"/>
    <property type="evidence" value="ECO:0007669"/>
    <property type="project" value="TreeGrafter"/>
</dbReference>
<dbReference type="EMBL" id="FKBS01000014">
    <property type="protein sequence ID" value="SAI28703.1"/>
    <property type="molecule type" value="Genomic_DNA"/>
</dbReference>
<evidence type="ECO:0000259" key="2">
    <source>
        <dbReference type="Pfam" id="PF00561"/>
    </source>
</evidence>
<evidence type="ECO:0000313" key="4">
    <source>
        <dbReference type="Proteomes" id="UP000077037"/>
    </source>
</evidence>
<name>A0A157P5A4_9BORD</name>
<dbReference type="SUPFAM" id="SSF53474">
    <property type="entry name" value="alpha/beta-Hydrolases"/>
    <property type="match status" value="1"/>
</dbReference>
<dbReference type="Proteomes" id="UP000077037">
    <property type="component" value="Unassembled WGS sequence"/>
</dbReference>